<dbReference type="InterPro" id="IPR003748">
    <property type="entry name" value="DUF169"/>
</dbReference>
<organism evidence="1 2">
    <name type="scientific">Extibacter muris</name>
    <dbReference type="NCBI Taxonomy" id="1796622"/>
    <lineage>
        <taxon>Bacteria</taxon>
        <taxon>Bacillati</taxon>
        <taxon>Bacillota</taxon>
        <taxon>Clostridia</taxon>
        <taxon>Lachnospirales</taxon>
        <taxon>Lachnospiraceae</taxon>
        <taxon>Extibacter</taxon>
    </lineage>
</organism>
<keyword evidence="2" id="KW-1185">Reference proteome</keyword>
<proteinExistence type="predicted"/>
<dbReference type="PANTHER" id="PTHR37954">
    <property type="entry name" value="BLL4979 PROTEIN"/>
    <property type="match status" value="1"/>
</dbReference>
<reference evidence="1 2" key="1">
    <citation type="journal article" date="2016" name="Nat. Microbiol.">
        <title>The Mouse Intestinal Bacterial Collection (miBC) provides host-specific insight into cultured diversity and functional potential of the gut microbiota.</title>
        <authorList>
            <person name="Lagkouvardos I."/>
            <person name="Pukall R."/>
            <person name="Abt B."/>
            <person name="Foesel B.U."/>
            <person name="Meier-Kolthoff J.P."/>
            <person name="Kumar N."/>
            <person name="Bresciani A."/>
            <person name="Martinez I."/>
            <person name="Just S."/>
            <person name="Ziegler C."/>
            <person name="Brugiroux S."/>
            <person name="Garzetti D."/>
            <person name="Wenning M."/>
            <person name="Bui T.P."/>
            <person name="Wang J."/>
            <person name="Hugenholtz F."/>
            <person name="Plugge C.M."/>
            <person name="Peterson D.A."/>
            <person name="Hornef M.W."/>
            <person name="Baines J.F."/>
            <person name="Smidt H."/>
            <person name="Walter J."/>
            <person name="Kristiansen K."/>
            <person name="Nielsen H.B."/>
            <person name="Haller D."/>
            <person name="Overmann J."/>
            <person name="Stecher B."/>
            <person name="Clavel T."/>
        </authorList>
    </citation>
    <scope>NUCLEOTIDE SEQUENCE [LARGE SCALE GENOMIC DNA]</scope>
    <source>
        <strain evidence="1 2">DSM 28560</strain>
    </source>
</reference>
<accession>A0A4R4FKV8</accession>
<evidence type="ECO:0000313" key="1">
    <source>
        <dbReference type="EMBL" id="TDA23286.1"/>
    </source>
</evidence>
<dbReference type="AlphaFoldDB" id="A0A4R4FKV8"/>
<comment type="caution">
    <text evidence="1">The sequence shown here is derived from an EMBL/GenBank/DDBJ whole genome shotgun (WGS) entry which is preliminary data.</text>
</comment>
<evidence type="ECO:0000313" key="2">
    <source>
        <dbReference type="Proteomes" id="UP000295710"/>
    </source>
</evidence>
<dbReference type="EMBL" id="SMMX01000001">
    <property type="protein sequence ID" value="TDA23286.1"/>
    <property type="molecule type" value="Genomic_DNA"/>
</dbReference>
<gene>
    <name evidence="1" type="ORF">E1963_00610</name>
</gene>
<name>A0A4R4FKV8_9FIRM</name>
<dbReference type="RefSeq" id="WP_132273938.1">
    <property type="nucleotide sequence ID" value="NZ_JAOBST010000008.1"/>
</dbReference>
<dbReference type="Pfam" id="PF02596">
    <property type="entry name" value="DUF169"/>
    <property type="match status" value="1"/>
</dbReference>
<protein>
    <recommendedName>
        <fullName evidence="3">DUF169 domain-containing protein</fullName>
    </recommendedName>
</protein>
<dbReference type="PANTHER" id="PTHR37954:SF3">
    <property type="entry name" value="DUF169 DOMAIN-CONTAINING PROTEIN"/>
    <property type="match status" value="1"/>
</dbReference>
<dbReference type="Proteomes" id="UP000295710">
    <property type="component" value="Unassembled WGS sequence"/>
</dbReference>
<sequence>MEEYKLLMDNLHILLNLKRKIVGVKLVYSKKEFEEYAGVELKKPMAYCVAVKAATEGHAIKLSRKTGGCMGSNRALGLTACSKDFKTGKSGYRLGLYKDESIAASVASVEPICENKTYGVIVKPLDMYEKAPDVVLIFANTRESMRIMQGYTYMKGLAKNLSMSGNQAVCVEATVTPLKTQDINVSLLCSGTRYNATWCEDEFLTGIPFDMIPEIIRGLKGTVNAVEEDSRKHEIEARLSRIRSLDFEINYGKTYYKT</sequence>
<evidence type="ECO:0008006" key="3">
    <source>
        <dbReference type="Google" id="ProtNLM"/>
    </source>
</evidence>